<dbReference type="SMART" id="SM00293">
    <property type="entry name" value="PWWP"/>
    <property type="match status" value="1"/>
</dbReference>
<feature type="compositionally biased region" description="Polar residues" evidence="8">
    <location>
        <begin position="563"/>
        <end position="578"/>
    </location>
</feature>
<feature type="region of interest" description="Disordered" evidence="8">
    <location>
        <begin position="1223"/>
        <end position="1274"/>
    </location>
</feature>
<dbReference type="Gene3D" id="1.25.40.90">
    <property type="match status" value="1"/>
</dbReference>
<feature type="compositionally biased region" description="Basic and acidic residues" evidence="8">
    <location>
        <begin position="580"/>
        <end position="612"/>
    </location>
</feature>
<feature type="compositionally biased region" description="Basic residues" evidence="8">
    <location>
        <begin position="353"/>
        <end position="362"/>
    </location>
</feature>
<dbReference type="GO" id="GO:0005634">
    <property type="term" value="C:nucleus"/>
    <property type="evidence" value="ECO:0000318"/>
    <property type="project" value="GO_Central"/>
</dbReference>
<evidence type="ECO:0000256" key="6">
    <source>
        <dbReference type="ARBA" id="ARBA00023163"/>
    </source>
</evidence>
<dbReference type="Proteomes" id="UP000030748">
    <property type="component" value="Unassembled WGS sequence"/>
</dbReference>
<keyword evidence="7" id="KW-0539">Nucleus</keyword>
<dbReference type="PROSITE" id="PS51391">
    <property type="entry name" value="CID"/>
    <property type="match status" value="1"/>
</dbReference>
<dbReference type="GO" id="GO:0009908">
    <property type="term" value="P:flower development"/>
    <property type="evidence" value="ECO:0007669"/>
    <property type="project" value="UniProtKB-KW"/>
</dbReference>
<comment type="subcellular location">
    <subcellularLocation>
        <location evidence="1">Nucleus</location>
    </subcellularLocation>
</comment>
<dbReference type="GO" id="GO:0006338">
    <property type="term" value="P:chromatin remodeling"/>
    <property type="evidence" value="ECO:0000318"/>
    <property type="project" value="GO_Central"/>
</dbReference>
<feature type="region of interest" description="Disordered" evidence="8">
    <location>
        <begin position="820"/>
        <end position="844"/>
    </location>
</feature>
<feature type="compositionally biased region" description="Basic and acidic residues" evidence="8">
    <location>
        <begin position="530"/>
        <end position="544"/>
    </location>
</feature>
<evidence type="ECO:0000313" key="12">
    <source>
        <dbReference type="Proteomes" id="UP000030748"/>
    </source>
</evidence>
<feature type="compositionally biased region" description="Basic and acidic residues" evidence="8">
    <location>
        <begin position="230"/>
        <end position="247"/>
    </location>
</feature>
<dbReference type="EMBL" id="KI630612">
    <property type="protein sequence ID" value="EYU35582.1"/>
    <property type="molecule type" value="Genomic_DNA"/>
</dbReference>
<dbReference type="InterPro" id="IPR008942">
    <property type="entry name" value="ENTH_VHS"/>
</dbReference>
<dbReference type="FunFam" id="1.25.40.90:FF:000037">
    <property type="entry name" value="Enhancer of ag-4 2"/>
    <property type="match status" value="1"/>
</dbReference>
<dbReference type="eggNOG" id="KOG1904">
    <property type="taxonomic scope" value="Eukaryota"/>
</dbReference>
<dbReference type="PROSITE" id="PS50812">
    <property type="entry name" value="PWWP"/>
    <property type="match status" value="1"/>
</dbReference>
<feature type="domain" description="CID" evidence="10">
    <location>
        <begin position="844"/>
        <end position="985"/>
    </location>
</feature>
<dbReference type="SMART" id="SM00582">
    <property type="entry name" value="RPR"/>
    <property type="match status" value="1"/>
</dbReference>
<evidence type="ECO:0000256" key="1">
    <source>
        <dbReference type="ARBA" id="ARBA00004123"/>
    </source>
</evidence>
<evidence type="ECO:0000313" key="11">
    <source>
        <dbReference type="EMBL" id="EYU35582.1"/>
    </source>
</evidence>
<feature type="region of interest" description="Disordered" evidence="8">
    <location>
        <begin position="190"/>
        <end position="694"/>
    </location>
</feature>
<feature type="compositionally biased region" description="Polar residues" evidence="8">
    <location>
        <begin position="640"/>
        <end position="649"/>
    </location>
</feature>
<gene>
    <name evidence="11" type="ORF">MIMGU_mgv1a000247mg</name>
</gene>
<evidence type="ECO:0000256" key="8">
    <source>
        <dbReference type="SAM" id="MobiDB-lite"/>
    </source>
</evidence>
<dbReference type="InterPro" id="IPR000313">
    <property type="entry name" value="PWWP_dom"/>
</dbReference>
<feature type="compositionally biased region" description="Polar residues" evidence="8">
    <location>
        <begin position="830"/>
        <end position="841"/>
    </location>
</feature>
<feature type="compositionally biased region" description="Polar residues" evidence="8">
    <location>
        <begin position="679"/>
        <end position="694"/>
    </location>
</feature>
<feature type="compositionally biased region" description="Polar residues" evidence="8">
    <location>
        <begin position="621"/>
        <end position="632"/>
    </location>
</feature>
<evidence type="ECO:0008006" key="13">
    <source>
        <dbReference type="Google" id="ProtNLM"/>
    </source>
</evidence>
<keyword evidence="5" id="KW-0287">Flowering</keyword>
<keyword evidence="2" id="KW-0217">Developmental protein</keyword>
<keyword evidence="12" id="KW-1185">Reference proteome</keyword>
<sequence>MAPGRKRGAKGVKTKSELSLGDLVLAKVKGFPAWPAKIGRPEDWERSPDPKKYFVQFFGTAEIAFVAPADIQAFTSESKNKLTTRCQGKTVRFFAKAVKEICEEFEVLQRKNLGGVRDDNNAQNLASETHSVDPLVDEALEVSINNGIDNEGPSCKLEVKGLTDQGSELEHSSQRQDEMECQDVKPCLSDVMNHGLSPHLSSGKKNKLSTNPSNQMKGAELRSSPSKQAFVKEEGSRGVKVKERHPDAGQGELTNGHQPKLVTGTKRKHEGTMHRDIGSIKSPKYIGDGGQKPYVLGGNIKLSSADNSKSGASIGSERKGKKLLKEKKPSEAVDDIQGDSEIMAEEHSEIISRKKMKIRHDHQKQTSRRDEASLPKMPKGADNADDASILRAQTSRKSESRSPVDLDDKMDRVESKNLTSGGKAENHRQLKVQTNTHESRDSTDEDDLPPMKRPSRAPGGISSSTLISENRLGTASRKNGLVHPNKIRSPVTQPTKRRAVRLCDDDDDELPKTPIHGGSTQKVPVVPRLPDSKKKNVSHGESRANDQPLSRNSGIVDGALKEQVQSSRASKKVSSTIVEQGEKRTKELSVEHVPHSPPRLDSEKLSLMHDKAVVVSPKRSPISSSATRSLSEPQKKQFSKAPSSISQKKVQPVANRNLDAASDRSTPCLNPPLTERSKPTSSVEKWRSTPKSDSQINDSVLLAGNLDESINLLGQRLDVGKDTKISVPVDIKISDSVTSMKHLIAAAQARKRQAHLHKSYGITLPLLAPDGDMLERSPNTIPVTLAVESSHAFQLDVQGLHPTSPFSDIRPFPSINEHENEDLEERRASSGRQATGSSLSAGTDAAVARDSFEGMIETLSRTKESIGRATRLAIDCAKYGIANEVVELLIQKLESEPSFHRKVDLFFLVDSITQCSHSQKGIAGVSYIPIVQAALPRLIGAAAPPGTSAQENRRQCHKVLRLWLERKIFPEHVLRRYVDEMGVVNNDTSAVISQRRPSRAERAIDDPIREMDGMLVDEYGSNASFQIPGFLSSHLFEEDEDEDNFGIKLFKEVAVTSPSEHTPASREPETYAVTPSDRRHCILEDVDGELEMEDVSGHQKDERPLFANGTSEVASIEPSSDGIFESASNIFELTPSPEVSTSQPLAHPPPLPHEIGGSHSVNQHVHMVSSTHVPRMDAPVRSEVFPQQSFFSPAPASNAREHVVYNATRMVEYGQGETYINPQASQQRQPLRPGGAPFSQRPLHPEPPQGMPNHFSYPNSVQQHQYPPYPLPNVSDGPRRYATDKQRRMEVNEFNADGPRMGWMTGGKSCPVPPYSHEGYFAPPLERPPTNGINFQPPAANNLPTAPVSVHGIQMMPGRPDMPAINWRPS</sequence>
<evidence type="ECO:0000256" key="2">
    <source>
        <dbReference type="ARBA" id="ARBA00022473"/>
    </source>
</evidence>
<dbReference type="STRING" id="4155.A0A022R4S9"/>
<feature type="compositionally biased region" description="Polar residues" evidence="8">
    <location>
        <begin position="301"/>
        <end position="313"/>
    </location>
</feature>
<keyword evidence="6" id="KW-0804">Transcription</keyword>
<dbReference type="PANTHER" id="PTHR12550">
    <property type="entry name" value="HEPATOMA-DERIVED GROWTH FACTOR-RELATED"/>
    <property type="match status" value="1"/>
</dbReference>
<feature type="compositionally biased region" description="Basic and acidic residues" evidence="8">
    <location>
        <begin position="396"/>
        <end position="415"/>
    </location>
</feature>
<evidence type="ECO:0000259" key="10">
    <source>
        <dbReference type="PROSITE" id="PS51391"/>
    </source>
</evidence>
<dbReference type="InterPro" id="IPR006569">
    <property type="entry name" value="CID_dom"/>
</dbReference>
<feature type="domain" description="PWWP" evidence="9">
    <location>
        <begin position="20"/>
        <end position="77"/>
    </location>
</feature>
<name>A0A022R4S9_ERYGU</name>
<dbReference type="GO" id="GO:0006397">
    <property type="term" value="P:mRNA processing"/>
    <property type="evidence" value="ECO:0007669"/>
    <property type="project" value="UniProtKB-KW"/>
</dbReference>
<evidence type="ECO:0000256" key="4">
    <source>
        <dbReference type="ARBA" id="ARBA00023015"/>
    </source>
</evidence>
<feature type="compositionally biased region" description="Basic and acidic residues" evidence="8">
    <location>
        <begin position="363"/>
        <end position="373"/>
    </location>
</feature>
<dbReference type="Pfam" id="PF04818">
    <property type="entry name" value="CID"/>
    <property type="match status" value="1"/>
</dbReference>
<dbReference type="Pfam" id="PF00855">
    <property type="entry name" value="PWWP"/>
    <property type="match status" value="1"/>
</dbReference>
<dbReference type="SUPFAM" id="SSF63748">
    <property type="entry name" value="Tudor/PWWP/MBT"/>
    <property type="match status" value="1"/>
</dbReference>
<evidence type="ECO:0000256" key="3">
    <source>
        <dbReference type="ARBA" id="ARBA00022664"/>
    </source>
</evidence>
<feature type="compositionally biased region" description="Polar residues" evidence="8">
    <location>
        <begin position="461"/>
        <end position="477"/>
    </location>
</feature>
<feature type="compositionally biased region" description="Polar residues" evidence="8">
    <location>
        <begin position="1256"/>
        <end position="1265"/>
    </location>
</feature>
<keyword evidence="3" id="KW-0507">mRNA processing</keyword>
<dbReference type="Gene3D" id="2.30.30.140">
    <property type="match status" value="1"/>
</dbReference>
<dbReference type="PANTHER" id="PTHR12550:SF70">
    <property type="entry name" value="JIL-1 ANCHORING AND STABILIZING PROTEIN, ISOFORM A"/>
    <property type="match status" value="1"/>
</dbReference>
<reference evidence="11 12" key="1">
    <citation type="journal article" date="2013" name="Proc. Natl. Acad. Sci. U.S.A.">
        <title>Fine-scale variation in meiotic recombination in Mimulus inferred from population shotgun sequencing.</title>
        <authorList>
            <person name="Hellsten U."/>
            <person name="Wright K.M."/>
            <person name="Jenkins J."/>
            <person name="Shu S."/>
            <person name="Yuan Y."/>
            <person name="Wessler S.R."/>
            <person name="Schmutz J."/>
            <person name="Willis J.H."/>
            <person name="Rokhsar D.S."/>
        </authorList>
    </citation>
    <scope>NUCLEOTIDE SEQUENCE [LARGE SCALE GENOMIC DNA]</scope>
    <source>
        <strain evidence="12">cv. DUN x IM62</strain>
    </source>
</reference>
<evidence type="ECO:0000259" key="9">
    <source>
        <dbReference type="PROSITE" id="PS50812"/>
    </source>
</evidence>
<proteinExistence type="predicted"/>
<organism evidence="11 12">
    <name type="scientific">Erythranthe guttata</name>
    <name type="common">Yellow monkey flower</name>
    <name type="synonym">Mimulus guttatus</name>
    <dbReference type="NCBI Taxonomy" id="4155"/>
    <lineage>
        <taxon>Eukaryota</taxon>
        <taxon>Viridiplantae</taxon>
        <taxon>Streptophyta</taxon>
        <taxon>Embryophyta</taxon>
        <taxon>Tracheophyta</taxon>
        <taxon>Spermatophyta</taxon>
        <taxon>Magnoliopsida</taxon>
        <taxon>eudicotyledons</taxon>
        <taxon>Gunneridae</taxon>
        <taxon>Pentapetalae</taxon>
        <taxon>asterids</taxon>
        <taxon>lamiids</taxon>
        <taxon>Lamiales</taxon>
        <taxon>Phrymaceae</taxon>
        <taxon>Erythranthe</taxon>
    </lineage>
</organism>
<evidence type="ECO:0000256" key="7">
    <source>
        <dbReference type="ARBA" id="ARBA00023242"/>
    </source>
</evidence>
<protein>
    <recommendedName>
        <fullName evidence="13">CID domain-containing protein</fullName>
    </recommendedName>
</protein>
<evidence type="ECO:0000256" key="5">
    <source>
        <dbReference type="ARBA" id="ARBA00023089"/>
    </source>
</evidence>
<accession>A0A022R4S9</accession>
<keyword evidence="4" id="KW-0805">Transcription regulation</keyword>